<dbReference type="PATRIC" id="fig|1304284.3.peg.1254"/>
<sequence length="254" mass="28513">MENIENKLVPIIFFSLILLVWQFTVDNGIVDRFTLPSPTDILITFVEILPNIMNHIMITLQEAFLGFTIAVGLAIVLSILMDNVPLIKKAIYPIVIVSQTVPLIALAPLFAMWFGFGKLPKVIVVILVCFFPVLVSLLHGLESVDKDLLNLLKSMGASKLHIFRLVKFPASLVSFFSGLRIAATYSIMGAIIGEWMGGKAGLGIYMMRIKHSYAYDKFFAVILIIVVLSMIFFKFICIIQNLLMPWSKELKENE</sequence>
<feature type="domain" description="ABC transmembrane type-1" evidence="8">
    <location>
        <begin position="56"/>
        <end position="236"/>
    </location>
</feature>
<dbReference type="PANTHER" id="PTHR30151:SF20">
    <property type="entry name" value="ABC TRANSPORTER PERMEASE PROTEIN HI_0355-RELATED"/>
    <property type="match status" value="1"/>
</dbReference>
<keyword evidence="3" id="KW-1003">Cell membrane</keyword>
<feature type="transmembrane region" description="Helical" evidence="7">
    <location>
        <begin position="218"/>
        <end position="243"/>
    </location>
</feature>
<dbReference type="EMBL" id="ARZA01000130">
    <property type="protein sequence ID" value="EOD00683.1"/>
    <property type="molecule type" value="Genomic_DNA"/>
</dbReference>
<evidence type="ECO:0000256" key="3">
    <source>
        <dbReference type="ARBA" id="ARBA00022475"/>
    </source>
</evidence>
<feature type="transmembrane region" description="Helical" evidence="7">
    <location>
        <begin position="63"/>
        <end position="80"/>
    </location>
</feature>
<feature type="transmembrane region" description="Helical" evidence="7">
    <location>
        <begin position="122"/>
        <end position="141"/>
    </location>
</feature>
<gene>
    <name evidence="9" type="ORF">L21TH_1284</name>
</gene>
<keyword evidence="2 7" id="KW-0813">Transport</keyword>
<evidence type="ECO:0000256" key="6">
    <source>
        <dbReference type="ARBA" id="ARBA00023136"/>
    </source>
</evidence>
<reference evidence="9 10" key="1">
    <citation type="journal article" date="2015" name="Geomicrobiol. J.">
        <title>Caldisalinibacter kiritimatiensis gen. nov., sp. nov., a moderately thermohalophilic thiosulfate-reducing bacterium from a hypersaline microbial mat.</title>
        <authorList>
            <person name="Ben Hania W."/>
            <person name="Joseph M."/>
            <person name="Fiebig A."/>
            <person name="Bunk B."/>
            <person name="Klenk H.-P."/>
            <person name="Fardeau M.-L."/>
            <person name="Spring S."/>
        </authorList>
    </citation>
    <scope>NUCLEOTIDE SEQUENCE [LARGE SCALE GENOMIC DNA]</scope>
    <source>
        <strain evidence="9 10">L21-TH-D2</strain>
    </source>
</reference>
<evidence type="ECO:0000259" key="8">
    <source>
        <dbReference type="PROSITE" id="PS50928"/>
    </source>
</evidence>
<dbReference type="AlphaFoldDB" id="R1AU44"/>
<evidence type="ECO:0000256" key="2">
    <source>
        <dbReference type="ARBA" id="ARBA00022448"/>
    </source>
</evidence>
<organism evidence="9 10">
    <name type="scientific">Caldisalinibacter kiritimatiensis</name>
    <dbReference type="NCBI Taxonomy" id="1304284"/>
    <lineage>
        <taxon>Bacteria</taxon>
        <taxon>Bacillati</taxon>
        <taxon>Bacillota</taxon>
        <taxon>Tissierellia</taxon>
        <taxon>Tissierellales</taxon>
        <taxon>Thermohalobacteraceae</taxon>
        <taxon>Caldisalinibacter</taxon>
    </lineage>
</organism>
<accession>R1AU44</accession>
<evidence type="ECO:0000256" key="4">
    <source>
        <dbReference type="ARBA" id="ARBA00022692"/>
    </source>
</evidence>
<keyword evidence="10" id="KW-1185">Reference proteome</keyword>
<feature type="transmembrane region" description="Helical" evidence="7">
    <location>
        <begin position="92"/>
        <end position="116"/>
    </location>
</feature>
<comment type="similarity">
    <text evidence="7">Belongs to the binding-protein-dependent transport system permease family.</text>
</comment>
<name>R1AU44_9FIRM</name>
<keyword evidence="6 7" id="KW-0472">Membrane</keyword>
<feature type="transmembrane region" description="Helical" evidence="7">
    <location>
        <begin position="7"/>
        <end position="25"/>
    </location>
</feature>
<proteinExistence type="inferred from homology"/>
<dbReference type="CDD" id="cd06261">
    <property type="entry name" value="TM_PBP2"/>
    <property type="match status" value="1"/>
</dbReference>
<evidence type="ECO:0000256" key="1">
    <source>
        <dbReference type="ARBA" id="ARBA00004651"/>
    </source>
</evidence>
<protein>
    <submittedName>
        <fullName evidence="9">Hydroxymethylpyrimidine ABC transporter, transmembrane component</fullName>
    </submittedName>
</protein>
<dbReference type="Proteomes" id="UP000013378">
    <property type="component" value="Unassembled WGS sequence"/>
</dbReference>
<evidence type="ECO:0000313" key="9">
    <source>
        <dbReference type="EMBL" id="EOD00683.1"/>
    </source>
</evidence>
<evidence type="ECO:0000256" key="5">
    <source>
        <dbReference type="ARBA" id="ARBA00022989"/>
    </source>
</evidence>
<dbReference type="Gene3D" id="1.10.3720.10">
    <property type="entry name" value="MetI-like"/>
    <property type="match status" value="1"/>
</dbReference>
<comment type="caution">
    <text evidence="9">The sequence shown here is derived from an EMBL/GenBank/DDBJ whole genome shotgun (WGS) entry which is preliminary data.</text>
</comment>
<comment type="subcellular location">
    <subcellularLocation>
        <location evidence="1 7">Cell membrane</location>
        <topology evidence="1 7">Multi-pass membrane protein</topology>
    </subcellularLocation>
</comment>
<dbReference type="STRING" id="1304284.L21TH_1284"/>
<dbReference type="InterPro" id="IPR035906">
    <property type="entry name" value="MetI-like_sf"/>
</dbReference>
<feature type="transmembrane region" description="Helical" evidence="7">
    <location>
        <begin position="187"/>
        <end position="206"/>
    </location>
</feature>
<dbReference type="InterPro" id="IPR000515">
    <property type="entry name" value="MetI-like"/>
</dbReference>
<dbReference type="eggNOG" id="COG0600">
    <property type="taxonomic scope" value="Bacteria"/>
</dbReference>
<dbReference type="PANTHER" id="PTHR30151">
    <property type="entry name" value="ALKANE SULFONATE ABC TRANSPORTER-RELATED, MEMBRANE SUBUNIT"/>
    <property type="match status" value="1"/>
</dbReference>
<dbReference type="Pfam" id="PF00528">
    <property type="entry name" value="BPD_transp_1"/>
    <property type="match status" value="1"/>
</dbReference>
<keyword evidence="4 7" id="KW-0812">Transmembrane</keyword>
<dbReference type="GO" id="GO:0005886">
    <property type="term" value="C:plasma membrane"/>
    <property type="evidence" value="ECO:0007669"/>
    <property type="project" value="UniProtKB-SubCell"/>
</dbReference>
<evidence type="ECO:0000313" key="10">
    <source>
        <dbReference type="Proteomes" id="UP000013378"/>
    </source>
</evidence>
<dbReference type="PROSITE" id="PS50928">
    <property type="entry name" value="ABC_TM1"/>
    <property type="match status" value="1"/>
</dbReference>
<dbReference type="SUPFAM" id="SSF161098">
    <property type="entry name" value="MetI-like"/>
    <property type="match status" value="1"/>
</dbReference>
<dbReference type="GO" id="GO:0055085">
    <property type="term" value="P:transmembrane transport"/>
    <property type="evidence" value="ECO:0007669"/>
    <property type="project" value="InterPro"/>
</dbReference>
<evidence type="ECO:0000256" key="7">
    <source>
        <dbReference type="RuleBase" id="RU363032"/>
    </source>
</evidence>
<keyword evidence="5 7" id="KW-1133">Transmembrane helix</keyword>